<keyword evidence="3" id="KW-1185">Reference proteome</keyword>
<evidence type="ECO:0008006" key="4">
    <source>
        <dbReference type="Google" id="ProtNLM"/>
    </source>
</evidence>
<name>A0ABV1YP63_9HYPH</name>
<proteinExistence type="predicted"/>
<reference evidence="2 3" key="1">
    <citation type="journal article" date="2024" name="Proc. Natl. Acad. Sci. U.S.A.">
        <title>The evolutionary genomics of adaptation to stress in wild rhizobium bacteria.</title>
        <authorList>
            <person name="Kehlet-Delgado H."/>
            <person name="Montoya A.P."/>
            <person name="Jensen K.T."/>
            <person name="Wendlandt C.E."/>
            <person name="Dexheimer C."/>
            <person name="Roberts M."/>
            <person name="Torres Martinez L."/>
            <person name="Friesen M.L."/>
            <person name="Griffitts J.S."/>
            <person name="Porter S.S."/>
        </authorList>
    </citation>
    <scope>NUCLEOTIDE SEQUENCE [LARGE SCALE GENOMIC DNA]</scope>
    <source>
        <strain evidence="2 3">M0729</strain>
    </source>
</reference>
<comment type="caution">
    <text evidence="2">The sequence shown here is derived from an EMBL/GenBank/DDBJ whole genome shotgun (WGS) entry which is preliminary data.</text>
</comment>
<evidence type="ECO:0000256" key="1">
    <source>
        <dbReference type="SAM" id="MobiDB-lite"/>
    </source>
</evidence>
<feature type="region of interest" description="Disordered" evidence="1">
    <location>
        <begin position="1"/>
        <end position="27"/>
    </location>
</feature>
<gene>
    <name evidence="2" type="ORF">NKI33_28995</name>
</gene>
<accession>A0ABV1YP63</accession>
<evidence type="ECO:0000313" key="2">
    <source>
        <dbReference type="EMBL" id="MER8936974.1"/>
    </source>
</evidence>
<sequence length="61" mass="6909">MTKVSDLGPPIPGKQHGGEPADENDNFYTCPTCGQQVDMRDLRQVIWHERPKHKPLLLVVD</sequence>
<organism evidence="2 3">
    <name type="scientific">Mesorhizobium opportunistum</name>
    <dbReference type="NCBI Taxonomy" id="593909"/>
    <lineage>
        <taxon>Bacteria</taxon>
        <taxon>Pseudomonadati</taxon>
        <taxon>Pseudomonadota</taxon>
        <taxon>Alphaproteobacteria</taxon>
        <taxon>Hyphomicrobiales</taxon>
        <taxon>Phyllobacteriaceae</taxon>
        <taxon>Mesorhizobium</taxon>
    </lineage>
</organism>
<dbReference type="Proteomes" id="UP001464387">
    <property type="component" value="Unassembled WGS sequence"/>
</dbReference>
<dbReference type="RefSeq" id="WP_352570267.1">
    <property type="nucleotide sequence ID" value="NZ_JAMYMY010000010.1"/>
</dbReference>
<protein>
    <recommendedName>
        <fullName evidence="4">C2H2-type domain-containing protein</fullName>
    </recommendedName>
</protein>
<dbReference type="EMBL" id="JAMYPJ010000061">
    <property type="protein sequence ID" value="MER8936974.1"/>
    <property type="molecule type" value="Genomic_DNA"/>
</dbReference>
<evidence type="ECO:0000313" key="3">
    <source>
        <dbReference type="Proteomes" id="UP001464387"/>
    </source>
</evidence>